<organism evidence="14 15">
    <name type="scientific">Chondromyces crocatus</name>
    <dbReference type="NCBI Taxonomy" id="52"/>
    <lineage>
        <taxon>Bacteria</taxon>
        <taxon>Pseudomonadati</taxon>
        <taxon>Myxococcota</taxon>
        <taxon>Polyangia</taxon>
        <taxon>Polyangiales</taxon>
        <taxon>Polyangiaceae</taxon>
        <taxon>Chondromyces</taxon>
    </lineage>
</organism>
<protein>
    <recommendedName>
        <fullName evidence="5 11">Adenylosuccinate lyase</fullName>
        <shortName evidence="12">ASL</shortName>
        <ecNumber evidence="4 11">4.3.2.2</ecNumber>
    </recommendedName>
    <alternativeName>
        <fullName evidence="9 12">Adenylosuccinase</fullName>
    </alternativeName>
</protein>
<dbReference type="GO" id="GO:0005829">
    <property type="term" value="C:cytosol"/>
    <property type="evidence" value="ECO:0007669"/>
    <property type="project" value="TreeGrafter"/>
</dbReference>
<dbReference type="SUPFAM" id="SSF48557">
    <property type="entry name" value="L-aspartase-like"/>
    <property type="match status" value="1"/>
</dbReference>
<dbReference type="InterPro" id="IPR004769">
    <property type="entry name" value="Pur_lyase"/>
</dbReference>
<evidence type="ECO:0000256" key="9">
    <source>
        <dbReference type="ARBA" id="ARBA00030717"/>
    </source>
</evidence>
<dbReference type="Gene3D" id="1.10.40.30">
    <property type="entry name" value="Fumarase/aspartase (C-terminal domain)"/>
    <property type="match status" value="1"/>
</dbReference>
<dbReference type="InterPro" id="IPR008948">
    <property type="entry name" value="L-Aspartase-like"/>
</dbReference>
<reference evidence="14 15" key="1">
    <citation type="submission" date="2015-07" db="EMBL/GenBank/DDBJ databases">
        <title>Genome analysis of myxobacterium Chondromyces crocatus Cm c5 reveals a high potential for natural compound synthesis and the genetic basis for the loss of fruiting body formation.</title>
        <authorList>
            <person name="Zaburannyi N."/>
            <person name="Bunk B."/>
            <person name="Maier J."/>
            <person name="Overmann J."/>
            <person name="Mueller R."/>
        </authorList>
    </citation>
    <scope>NUCLEOTIDE SEQUENCE [LARGE SCALE GENOMIC DNA]</scope>
    <source>
        <strain evidence="14 15">Cm c5</strain>
    </source>
</reference>
<dbReference type="AlphaFoldDB" id="A0A0K1E6L7"/>
<comment type="catalytic activity">
    <reaction evidence="10">
        <text>N(6)-(1,2-dicarboxyethyl)-AMP = fumarate + AMP</text>
        <dbReference type="Rhea" id="RHEA:16853"/>
        <dbReference type="ChEBI" id="CHEBI:29806"/>
        <dbReference type="ChEBI" id="CHEBI:57567"/>
        <dbReference type="ChEBI" id="CHEBI:456215"/>
        <dbReference type="EC" id="4.3.2.2"/>
    </reaction>
    <physiologicalReaction direction="left-to-right" evidence="10">
        <dbReference type="Rhea" id="RHEA:16854"/>
    </physiologicalReaction>
</comment>
<dbReference type="PRINTS" id="PR00149">
    <property type="entry name" value="FUMRATELYASE"/>
</dbReference>
<proteinExistence type="inferred from homology"/>
<dbReference type="CDD" id="cd01360">
    <property type="entry name" value="Adenylsuccinate_lyase_1"/>
    <property type="match status" value="1"/>
</dbReference>
<evidence type="ECO:0000256" key="7">
    <source>
        <dbReference type="ARBA" id="ARBA00023239"/>
    </source>
</evidence>
<evidence type="ECO:0000256" key="1">
    <source>
        <dbReference type="ARBA" id="ARBA00004706"/>
    </source>
</evidence>
<comment type="catalytic activity">
    <reaction evidence="8">
        <text>(2S)-2-[5-amino-1-(5-phospho-beta-D-ribosyl)imidazole-4-carboxamido]succinate = 5-amino-1-(5-phospho-beta-D-ribosyl)imidazole-4-carboxamide + fumarate</text>
        <dbReference type="Rhea" id="RHEA:23920"/>
        <dbReference type="ChEBI" id="CHEBI:29806"/>
        <dbReference type="ChEBI" id="CHEBI:58443"/>
        <dbReference type="ChEBI" id="CHEBI:58475"/>
        <dbReference type="EC" id="4.3.2.2"/>
    </reaction>
    <physiologicalReaction direction="left-to-right" evidence="8">
        <dbReference type="Rhea" id="RHEA:23921"/>
    </physiologicalReaction>
</comment>
<accession>A0A0K1E6L7</accession>
<dbReference type="NCBIfam" id="TIGR00928">
    <property type="entry name" value="purB"/>
    <property type="match status" value="1"/>
</dbReference>
<comment type="pathway">
    <text evidence="2 12">Purine metabolism; AMP biosynthesis via de novo pathway; AMP from IMP: step 2/2.</text>
</comment>
<dbReference type="InterPro" id="IPR024083">
    <property type="entry name" value="Fumarase/histidase_N"/>
</dbReference>
<evidence type="ECO:0000256" key="10">
    <source>
        <dbReference type="ARBA" id="ARBA00049115"/>
    </source>
</evidence>
<dbReference type="InterPro" id="IPR022761">
    <property type="entry name" value="Fumarate_lyase_N"/>
</dbReference>
<dbReference type="GO" id="GO:0070626">
    <property type="term" value="F:(S)-2-(5-amino-1-(5-phospho-D-ribosyl)imidazole-4-carboxamido) succinate lyase (fumarate-forming) activity"/>
    <property type="evidence" value="ECO:0007669"/>
    <property type="project" value="TreeGrafter"/>
</dbReference>
<dbReference type="SMART" id="SM00998">
    <property type="entry name" value="ADSL_C"/>
    <property type="match status" value="1"/>
</dbReference>
<name>A0A0K1E6L7_CHOCO</name>
<dbReference type="PRINTS" id="PR00145">
    <property type="entry name" value="ARGSUCLYASE"/>
</dbReference>
<dbReference type="Proteomes" id="UP000067626">
    <property type="component" value="Chromosome"/>
</dbReference>
<evidence type="ECO:0000256" key="3">
    <source>
        <dbReference type="ARBA" id="ARBA00008273"/>
    </source>
</evidence>
<dbReference type="InterPro" id="IPR020557">
    <property type="entry name" value="Fumarate_lyase_CS"/>
</dbReference>
<dbReference type="InterPro" id="IPR019468">
    <property type="entry name" value="AdenyloSucc_lyase_C"/>
</dbReference>
<sequence length="432" mass="47300">MLSRYTPPEFATLWSSTTRYTTWLAVELAACEAMEEADLVPGGTASAIRAQQLTLQPVRIEEIEKTVKHDVIAFLTHVEELAGPQARWLHRGMTSSDVLDTSLAVLLVEASRLLEVRLEALCQALSRRADEHRHTPMLGRSHGIAAEPLTFGIVLAGHLAEMRRCLARLRAARDEIAVGKIAGAVGTYAHLDPSIEERALAALGLRPETVSTQVVARDRHAAFFSTLAIVAAGVERFATNVRHWQRSEVGEAEERFTVGQKGSSAMPHKRNPILSENLCGLSRLVRAAVVPALEDVALWHERDISHSSVERAIAPDATSLLGFMLERATSIVEGLVVYPEAMQRNLDRVGELFFSEAVMLALVSTGLPRQSAYELVQRSAMRAIHGEGRFRDLLGADPDVSRRLSSDALGRCFDLAHALAHADAIIDRALKT</sequence>
<dbReference type="UniPathway" id="UPA00074">
    <property type="reaction ID" value="UER00132"/>
</dbReference>
<evidence type="ECO:0000256" key="2">
    <source>
        <dbReference type="ARBA" id="ARBA00004734"/>
    </source>
</evidence>
<evidence type="ECO:0000256" key="4">
    <source>
        <dbReference type="ARBA" id="ARBA00012339"/>
    </source>
</evidence>
<evidence type="ECO:0000256" key="12">
    <source>
        <dbReference type="RuleBase" id="RU361172"/>
    </source>
</evidence>
<evidence type="ECO:0000313" key="15">
    <source>
        <dbReference type="Proteomes" id="UP000067626"/>
    </source>
</evidence>
<evidence type="ECO:0000256" key="11">
    <source>
        <dbReference type="NCBIfam" id="TIGR00928"/>
    </source>
</evidence>
<keyword evidence="7 12" id="KW-0456">Lyase</keyword>
<dbReference type="OrthoDB" id="9768878at2"/>
<evidence type="ECO:0000313" key="14">
    <source>
        <dbReference type="EMBL" id="AKT36499.1"/>
    </source>
</evidence>
<dbReference type="STRING" id="52.CMC5_006150"/>
<dbReference type="GO" id="GO:0044208">
    <property type="term" value="P:'de novo' AMP biosynthetic process"/>
    <property type="evidence" value="ECO:0007669"/>
    <property type="project" value="UniProtKB-UniPathway"/>
</dbReference>
<dbReference type="FunFam" id="1.20.200.10:FF:000008">
    <property type="entry name" value="Adenylosuccinate lyase"/>
    <property type="match status" value="1"/>
</dbReference>
<keyword evidence="15" id="KW-1185">Reference proteome</keyword>
<dbReference type="PATRIC" id="fig|52.7.peg.660"/>
<evidence type="ECO:0000256" key="5">
    <source>
        <dbReference type="ARBA" id="ARBA00017058"/>
    </source>
</evidence>
<dbReference type="UniPathway" id="UPA00075">
    <property type="reaction ID" value="UER00336"/>
</dbReference>
<keyword evidence="6 12" id="KW-0658">Purine biosynthesis</keyword>
<comment type="similarity">
    <text evidence="3 12">Belongs to the lyase 1 family. Adenylosuccinate lyase subfamily.</text>
</comment>
<dbReference type="Gene3D" id="1.20.200.10">
    <property type="entry name" value="Fumarase/aspartase (Central domain)"/>
    <property type="match status" value="1"/>
</dbReference>
<dbReference type="PANTHER" id="PTHR43172:SF1">
    <property type="entry name" value="ADENYLOSUCCINATE LYASE"/>
    <property type="match status" value="1"/>
</dbReference>
<evidence type="ECO:0000259" key="13">
    <source>
        <dbReference type="SMART" id="SM00998"/>
    </source>
</evidence>
<dbReference type="Gene3D" id="1.10.275.10">
    <property type="entry name" value="Fumarase/aspartase (N-terminal domain)"/>
    <property type="match status" value="1"/>
</dbReference>
<dbReference type="RefSeq" id="WP_050429004.1">
    <property type="nucleotide sequence ID" value="NZ_CP012159.1"/>
</dbReference>
<dbReference type="Pfam" id="PF10397">
    <property type="entry name" value="ADSL_C"/>
    <property type="match status" value="1"/>
</dbReference>
<dbReference type="PROSITE" id="PS00163">
    <property type="entry name" value="FUMARATE_LYASES"/>
    <property type="match status" value="1"/>
</dbReference>
<dbReference type="GO" id="GO:0004018">
    <property type="term" value="F:N6-(1,2-dicarboxyethyl)AMP AMP-lyase (fumarate-forming) activity"/>
    <property type="evidence" value="ECO:0007669"/>
    <property type="project" value="UniProtKB-UniRule"/>
</dbReference>
<gene>
    <name evidence="14" type="primary">purB</name>
    <name evidence="14" type="ORF">CMC5_006150</name>
</gene>
<comment type="pathway">
    <text evidence="1 12">Purine metabolism; IMP biosynthesis via de novo pathway; 5-amino-1-(5-phospho-D-ribosyl)imidazole-4-carboxamide from 5-amino-1-(5-phospho-D-ribosyl)imidazole-4-carboxylate: step 2/2.</text>
</comment>
<dbReference type="GO" id="GO:0006189">
    <property type="term" value="P:'de novo' IMP biosynthetic process"/>
    <property type="evidence" value="ECO:0007669"/>
    <property type="project" value="UniProtKB-UniPathway"/>
</dbReference>
<dbReference type="PANTHER" id="PTHR43172">
    <property type="entry name" value="ADENYLOSUCCINATE LYASE"/>
    <property type="match status" value="1"/>
</dbReference>
<dbReference type="Pfam" id="PF00206">
    <property type="entry name" value="Lyase_1"/>
    <property type="match status" value="1"/>
</dbReference>
<dbReference type="InterPro" id="IPR000362">
    <property type="entry name" value="Fumarate_lyase_fam"/>
</dbReference>
<evidence type="ECO:0000256" key="6">
    <source>
        <dbReference type="ARBA" id="ARBA00022755"/>
    </source>
</evidence>
<feature type="domain" description="Adenylosuccinate lyase C-terminal" evidence="13">
    <location>
        <begin position="350"/>
        <end position="430"/>
    </location>
</feature>
<dbReference type="KEGG" id="ccro:CMC5_006150"/>
<evidence type="ECO:0000256" key="8">
    <source>
        <dbReference type="ARBA" id="ARBA00024477"/>
    </source>
</evidence>
<dbReference type="EMBL" id="CP012159">
    <property type="protein sequence ID" value="AKT36499.1"/>
    <property type="molecule type" value="Genomic_DNA"/>
</dbReference>
<dbReference type="FunFam" id="1.10.40.30:FF:000007">
    <property type="entry name" value="Adenylosuccinate lyase"/>
    <property type="match status" value="1"/>
</dbReference>
<dbReference type="EC" id="4.3.2.2" evidence="4 11"/>